<protein>
    <submittedName>
        <fullName evidence="1">Ribosomal protein L22</fullName>
    </submittedName>
</protein>
<sequence>MRVWIPSRSLGQANIAALSRSSAPLISSRCFQSTPRAPVPPYLQKAYPNAYPKGNGKLYINGNRKVYFKRNRKASPKGIPTHASKANPKDSSEDTPANLTIADDLPYAALEKRNASKDHLQRPELPKVTLPKNSIFADISRELTPEELEAQAEAARAWELSQAKLDPAPRSRRRWERKIVIRSLRRRGRITDEIKKLRTERQLLYKSPFLPTSVKKLTKLMRQIQGMTVEEALVQLRFSKKKVAVDVTKGLQSARNEAVVARGMGLLEQPDQAEKGAGKAKGLKGDFTWDDIATEARKKREGTTIELKGGKTKVVKNPTDIYIDQAWVGKGEEQKSPEYRARGRVNLLTHRSTSFSVLLKEEKTRMRISDEIKKKRDNRKLWVPLPDRAVTSQRQYCLW</sequence>
<gene>
    <name evidence="1" type="ORF">BDR25DRAFT_276827</name>
</gene>
<reference evidence="1" key="1">
    <citation type="journal article" date="2020" name="Stud. Mycol.">
        <title>101 Dothideomycetes genomes: a test case for predicting lifestyles and emergence of pathogens.</title>
        <authorList>
            <person name="Haridas S."/>
            <person name="Albert R."/>
            <person name="Binder M."/>
            <person name="Bloem J."/>
            <person name="Labutti K."/>
            <person name="Salamov A."/>
            <person name="Andreopoulos B."/>
            <person name="Baker S."/>
            <person name="Barry K."/>
            <person name="Bills G."/>
            <person name="Bluhm B."/>
            <person name="Cannon C."/>
            <person name="Castanera R."/>
            <person name="Culley D."/>
            <person name="Daum C."/>
            <person name="Ezra D."/>
            <person name="Gonzalez J."/>
            <person name="Henrissat B."/>
            <person name="Kuo A."/>
            <person name="Liang C."/>
            <person name="Lipzen A."/>
            <person name="Lutzoni F."/>
            <person name="Magnuson J."/>
            <person name="Mondo S."/>
            <person name="Nolan M."/>
            <person name="Ohm R."/>
            <person name="Pangilinan J."/>
            <person name="Park H.-J."/>
            <person name="Ramirez L."/>
            <person name="Alfaro M."/>
            <person name="Sun H."/>
            <person name="Tritt A."/>
            <person name="Yoshinaga Y."/>
            <person name="Zwiers L.-H."/>
            <person name="Turgeon B."/>
            <person name="Goodwin S."/>
            <person name="Spatafora J."/>
            <person name="Crous P."/>
            <person name="Grigoriev I."/>
        </authorList>
    </citation>
    <scope>NUCLEOTIDE SEQUENCE</scope>
    <source>
        <strain evidence="1">ATCC 200398</strain>
    </source>
</reference>
<evidence type="ECO:0000313" key="1">
    <source>
        <dbReference type="EMBL" id="KAF2477111.1"/>
    </source>
</evidence>
<evidence type="ECO:0000313" key="2">
    <source>
        <dbReference type="Proteomes" id="UP000799755"/>
    </source>
</evidence>
<keyword evidence="2" id="KW-1185">Reference proteome</keyword>
<keyword evidence="1" id="KW-0687">Ribonucleoprotein</keyword>
<organism evidence="1 2">
    <name type="scientific">Lindgomyces ingoldianus</name>
    <dbReference type="NCBI Taxonomy" id="673940"/>
    <lineage>
        <taxon>Eukaryota</taxon>
        <taxon>Fungi</taxon>
        <taxon>Dikarya</taxon>
        <taxon>Ascomycota</taxon>
        <taxon>Pezizomycotina</taxon>
        <taxon>Dothideomycetes</taxon>
        <taxon>Pleosporomycetidae</taxon>
        <taxon>Pleosporales</taxon>
        <taxon>Lindgomycetaceae</taxon>
        <taxon>Lindgomyces</taxon>
    </lineage>
</organism>
<dbReference type="EMBL" id="MU003493">
    <property type="protein sequence ID" value="KAF2477111.1"/>
    <property type="molecule type" value="Genomic_DNA"/>
</dbReference>
<accession>A0ACB6RF56</accession>
<name>A0ACB6RF56_9PLEO</name>
<keyword evidence="1" id="KW-0689">Ribosomal protein</keyword>
<dbReference type="Proteomes" id="UP000799755">
    <property type="component" value="Unassembled WGS sequence"/>
</dbReference>
<proteinExistence type="predicted"/>
<comment type="caution">
    <text evidence="1">The sequence shown here is derived from an EMBL/GenBank/DDBJ whole genome shotgun (WGS) entry which is preliminary data.</text>
</comment>